<evidence type="ECO:0000259" key="2">
    <source>
        <dbReference type="PROSITE" id="PS00028"/>
    </source>
</evidence>
<dbReference type="PROSITE" id="PS00028">
    <property type="entry name" value="ZINC_FINGER_C2H2_1"/>
    <property type="match status" value="1"/>
</dbReference>
<feature type="region of interest" description="Disordered" evidence="1">
    <location>
        <begin position="620"/>
        <end position="673"/>
    </location>
</feature>
<gene>
    <name evidence="3" type="ORF">LSH36_662g00012</name>
</gene>
<reference evidence="3" key="1">
    <citation type="journal article" date="2023" name="Mol. Biol. Evol.">
        <title>Third-Generation Sequencing Reveals the Adaptive Role of the Epigenome in Three Deep-Sea Polychaetes.</title>
        <authorList>
            <person name="Perez M."/>
            <person name="Aroh O."/>
            <person name="Sun Y."/>
            <person name="Lan Y."/>
            <person name="Juniper S.K."/>
            <person name="Young C.R."/>
            <person name="Angers B."/>
            <person name="Qian P.Y."/>
        </authorList>
    </citation>
    <scope>NUCLEOTIDE SEQUENCE</scope>
    <source>
        <strain evidence="3">P08H-3</strain>
    </source>
</reference>
<dbReference type="EMBL" id="JAODUP010000662">
    <property type="protein sequence ID" value="KAK2145687.1"/>
    <property type="molecule type" value="Genomic_DNA"/>
</dbReference>
<feature type="region of interest" description="Disordered" evidence="1">
    <location>
        <begin position="160"/>
        <end position="186"/>
    </location>
</feature>
<comment type="caution">
    <text evidence="3">The sequence shown here is derived from an EMBL/GenBank/DDBJ whole genome shotgun (WGS) entry which is preliminary data.</text>
</comment>
<feature type="compositionally biased region" description="Low complexity" evidence="1">
    <location>
        <begin position="164"/>
        <end position="174"/>
    </location>
</feature>
<feature type="region of interest" description="Disordered" evidence="1">
    <location>
        <begin position="377"/>
        <end position="436"/>
    </location>
</feature>
<feature type="region of interest" description="Disordered" evidence="1">
    <location>
        <begin position="1"/>
        <end position="43"/>
    </location>
</feature>
<dbReference type="Proteomes" id="UP001208570">
    <property type="component" value="Unassembled WGS sequence"/>
</dbReference>
<keyword evidence="4" id="KW-1185">Reference proteome</keyword>
<feature type="region of interest" description="Disordered" evidence="1">
    <location>
        <begin position="514"/>
        <end position="544"/>
    </location>
</feature>
<accession>A0AAD9MTX8</accession>
<feature type="region of interest" description="Disordered" evidence="1">
    <location>
        <begin position="334"/>
        <end position="361"/>
    </location>
</feature>
<feature type="compositionally biased region" description="Basic and acidic residues" evidence="1">
    <location>
        <begin position="878"/>
        <end position="888"/>
    </location>
</feature>
<evidence type="ECO:0000313" key="4">
    <source>
        <dbReference type="Proteomes" id="UP001208570"/>
    </source>
</evidence>
<dbReference type="InterPro" id="IPR013087">
    <property type="entry name" value="Znf_C2H2_type"/>
</dbReference>
<evidence type="ECO:0000256" key="1">
    <source>
        <dbReference type="SAM" id="MobiDB-lite"/>
    </source>
</evidence>
<feature type="domain" description="C2H2-type" evidence="2">
    <location>
        <begin position="692"/>
        <end position="713"/>
    </location>
</feature>
<organism evidence="3 4">
    <name type="scientific">Paralvinella palmiformis</name>
    <dbReference type="NCBI Taxonomy" id="53620"/>
    <lineage>
        <taxon>Eukaryota</taxon>
        <taxon>Metazoa</taxon>
        <taxon>Spiralia</taxon>
        <taxon>Lophotrochozoa</taxon>
        <taxon>Annelida</taxon>
        <taxon>Polychaeta</taxon>
        <taxon>Sedentaria</taxon>
        <taxon>Canalipalpata</taxon>
        <taxon>Terebellida</taxon>
        <taxon>Terebelliformia</taxon>
        <taxon>Alvinellidae</taxon>
        <taxon>Paralvinella</taxon>
    </lineage>
</organism>
<proteinExistence type="predicted"/>
<feature type="compositionally biased region" description="Low complexity" evidence="1">
    <location>
        <begin position="383"/>
        <end position="423"/>
    </location>
</feature>
<sequence length="942" mass="103032">MLPETGDRIRLRHPYANENDASRVGAQSEMNISTASGGERYPVEREGGLDLTAKSRTSIHNAKSDSFHPTYSSSKMEIGVYADRITPNAWQPNEARYAGFRGASIFPKVAYGNKATVGGDAVSETGEKNIPDLESIPKLIPITEEDIIALMSADRYHKSKRSNWSRSSASQNVSGAKGTVTAGSTDDVYPKSASGVSVVEFEKSKPLDLSFEANPLNLSVTLSSRNIASISDYRGSLPQATPAESTSLANSLVGNGEGVCRDKIGGGASVILSLLSADAPMDVEKSLTNFGGAAISRSRDTRNLHSHDRIPLCMNGDNMTSSPTMPVENGRPANGCTAAPRDNAWYQSSHRNKRYVQPVRHTDKYSLAPSIYVMTSQPLAGSPQQPGQPFPHQQQQQHQQPQQQYIQHHQQQQQQQQQKQQQQFANQPPDAAVEQPPHNYYHHQQEQQQQQHRQATALSEASTIEQFNSGHYHQHHPLEGKVDKLHSRVILSNSEQHTEEHLKRWQIQIRDMQTMAQQRATVSSANEPGPASHRPDQSDGSGDVVIVNEDLPHVSCPAGFWNQWSKPWTNGARNACVVGAKRSFPDVKCNANAEPNLAMPTGEPQGKHFCPRMHPNSEPLATLPSPTEVRPGGDFAFPKRQQPQSHDAGPFAKPVPPTENMAPVPAMSPPDGESSLRPILVELPRDILYMVCNLCGRTYGNVSGMKKHLLRDHNIRFSLDKICVKTISDYKRERLITGQLPANHPESSTSQIPDDGVLGRSRVAERTPHDSIEHQAAVERHQRVTQPMSTAPGRTMAAETCPLTSTSPGHIPAASSRDADLLTIDLTKRPNQFRADSGKFVADSSGIGEDSQSHLDQGGVDQAPTHSPSKKAYGSSETRIERGTERGTDQTGAEKPTVEVISPFGGKSISKSFLLNIVDLIIEKCFDSPVVAPKPSQENETL</sequence>
<protein>
    <recommendedName>
        <fullName evidence="2">C2H2-type domain-containing protein</fullName>
    </recommendedName>
</protein>
<name>A0AAD9MTX8_9ANNE</name>
<dbReference type="AlphaFoldDB" id="A0AAD9MTX8"/>
<feature type="compositionally biased region" description="Polar residues" evidence="1">
    <location>
        <begin position="514"/>
        <end position="526"/>
    </location>
</feature>
<evidence type="ECO:0000313" key="3">
    <source>
        <dbReference type="EMBL" id="KAK2145687.1"/>
    </source>
</evidence>
<feature type="region of interest" description="Disordered" evidence="1">
    <location>
        <begin position="835"/>
        <end position="899"/>
    </location>
</feature>